<name>A0A438IRX2_VITVI</name>
<gene>
    <name evidence="1" type="ORF">CK203_038434</name>
</gene>
<accession>A0A438IRX2</accession>
<dbReference type="AlphaFoldDB" id="A0A438IRX2"/>
<dbReference type="Proteomes" id="UP000288805">
    <property type="component" value="Unassembled WGS sequence"/>
</dbReference>
<dbReference type="EMBL" id="QGNW01000087">
    <property type="protein sequence ID" value="RVW99469.1"/>
    <property type="molecule type" value="Genomic_DNA"/>
</dbReference>
<comment type="caution">
    <text evidence="1">The sequence shown here is derived from an EMBL/GenBank/DDBJ whole genome shotgun (WGS) entry which is preliminary data.</text>
</comment>
<organism evidence="1 2">
    <name type="scientific">Vitis vinifera</name>
    <name type="common">Grape</name>
    <dbReference type="NCBI Taxonomy" id="29760"/>
    <lineage>
        <taxon>Eukaryota</taxon>
        <taxon>Viridiplantae</taxon>
        <taxon>Streptophyta</taxon>
        <taxon>Embryophyta</taxon>
        <taxon>Tracheophyta</taxon>
        <taxon>Spermatophyta</taxon>
        <taxon>Magnoliopsida</taxon>
        <taxon>eudicotyledons</taxon>
        <taxon>Gunneridae</taxon>
        <taxon>Pentapetalae</taxon>
        <taxon>rosids</taxon>
        <taxon>Vitales</taxon>
        <taxon>Vitaceae</taxon>
        <taxon>Viteae</taxon>
        <taxon>Vitis</taxon>
    </lineage>
</organism>
<evidence type="ECO:0000313" key="1">
    <source>
        <dbReference type="EMBL" id="RVW99469.1"/>
    </source>
</evidence>
<sequence>MNEYLLKIHGFVDLLAFVGVNLSVKDHIDVITDGLPSEYNTFFLTINSRIEDYSVEEIESLLLAQGARIEKHNRNLDSKTASINVAQVLDRRYYRCDPSFKGPRTPGFQRPPQT</sequence>
<evidence type="ECO:0000313" key="2">
    <source>
        <dbReference type="Proteomes" id="UP000288805"/>
    </source>
</evidence>
<protein>
    <submittedName>
        <fullName evidence="1">Uncharacterized protein</fullName>
    </submittedName>
</protein>
<reference evidence="1 2" key="1">
    <citation type="journal article" date="2018" name="PLoS Genet.">
        <title>Population sequencing reveals clonal diversity and ancestral inbreeding in the grapevine cultivar Chardonnay.</title>
        <authorList>
            <person name="Roach M.J."/>
            <person name="Johnson D.L."/>
            <person name="Bohlmann J."/>
            <person name="van Vuuren H.J."/>
            <person name="Jones S.J."/>
            <person name="Pretorius I.S."/>
            <person name="Schmidt S.A."/>
            <person name="Borneman A.R."/>
        </authorList>
    </citation>
    <scope>NUCLEOTIDE SEQUENCE [LARGE SCALE GENOMIC DNA]</scope>
    <source>
        <strain evidence="2">cv. Chardonnay</strain>
        <tissue evidence="1">Leaf</tissue>
    </source>
</reference>
<proteinExistence type="predicted"/>